<dbReference type="HOGENOM" id="CLU_027938_5_0_4"/>
<dbReference type="RefSeq" id="WP_013294035.1">
    <property type="nucleotide sequence ID" value="NC_014394.1"/>
</dbReference>
<feature type="domain" description="Phospholipid/glycerol acyltransferase" evidence="4">
    <location>
        <begin position="71"/>
        <end position="185"/>
    </location>
</feature>
<reference evidence="5 6" key="1">
    <citation type="submission" date="2010-08" db="EMBL/GenBank/DDBJ databases">
        <title>Complete sequence of Gallionella capsiferriformans ES-2.</title>
        <authorList>
            <consortium name="US DOE Joint Genome Institute"/>
            <person name="Lucas S."/>
            <person name="Copeland A."/>
            <person name="Lapidus A."/>
            <person name="Cheng J.-F."/>
            <person name="Bruce D."/>
            <person name="Goodwin L."/>
            <person name="Pitluck S."/>
            <person name="Chertkov O."/>
            <person name="Davenport K.W."/>
            <person name="Detter J.C."/>
            <person name="Han C."/>
            <person name="Tapia R."/>
            <person name="Land M."/>
            <person name="Hauser L."/>
            <person name="Chang Y.-J."/>
            <person name="Jeffries C."/>
            <person name="Kyrpides N."/>
            <person name="Ivanova N."/>
            <person name="Mikhailova N."/>
            <person name="Shelobolina E.S."/>
            <person name="Picardal F."/>
            <person name="Roden E."/>
            <person name="Emerson D."/>
            <person name="Woyke T."/>
        </authorList>
    </citation>
    <scope>NUCLEOTIDE SEQUENCE [LARGE SCALE GENOMIC DNA]</scope>
    <source>
        <strain evidence="5 6">ES-2</strain>
    </source>
</reference>
<dbReference type="STRING" id="395494.Galf_2098"/>
<evidence type="ECO:0000259" key="4">
    <source>
        <dbReference type="SMART" id="SM00563"/>
    </source>
</evidence>
<dbReference type="EMBL" id="CP002159">
    <property type="protein sequence ID" value="ADL56103.1"/>
    <property type="molecule type" value="Genomic_DNA"/>
</dbReference>
<name>D9SI13_GALCS</name>
<proteinExistence type="predicted"/>
<dbReference type="eggNOG" id="COG0204">
    <property type="taxonomic scope" value="Bacteria"/>
</dbReference>
<evidence type="ECO:0000313" key="6">
    <source>
        <dbReference type="Proteomes" id="UP000001235"/>
    </source>
</evidence>
<evidence type="ECO:0000256" key="2">
    <source>
        <dbReference type="ARBA" id="ARBA00022679"/>
    </source>
</evidence>
<dbReference type="GO" id="GO:0003841">
    <property type="term" value="F:1-acylglycerol-3-phosphate O-acyltransferase activity"/>
    <property type="evidence" value="ECO:0007669"/>
    <property type="project" value="TreeGrafter"/>
</dbReference>
<dbReference type="KEGG" id="gca:Galf_2098"/>
<dbReference type="SUPFAM" id="SSF69593">
    <property type="entry name" value="Glycerol-3-phosphate (1)-acyltransferase"/>
    <property type="match status" value="1"/>
</dbReference>
<dbReference type="InterPro" id="IPR002123">
    <property type="entry name" value="Plipid/glycerol_acylTrfase"/>
</dbReference>
<dbReference type="GO" id="GO:0006654">
    <property type="term" value="P:phosphatidic acid biosynthetic process"/>
    <property type="evidence" value="ECO:0007669"/>
    <property type="project" value="TreeGrafter"/>
</dbReference>
<protein>
    <submittedName>
        <fullName evidence="5">Phospholipid/glycerol acyltransferase</fullName>
    </submittedName>
</protein>
<dbReference type="Pfam" id="PF01553">
    <property type="entry name" value="Acyltransferase"/>
    <property type="match status" value="1"/>
</dbReference>
<dbReference type="SMART" id="SM00563">
    <property type="entry name" value="PlsC"/>
    <property type="match status" value="1"/>
</dbReference>
<accession>D9SI13</accession>
<dbReference type="AlphaFoldDB" id="D9SI13"/>
<evidence type="ECO:0000256" key="1">
    <source>
        <dbReference type="ARBA" id="ARBA00005189"/>
    </source>
</evidence>
<dbReference type="Proteomes" id="UP000001235">
    <property type="component" value="Chromosome"/>
</dbReference>
<dbReference type="PANTHER" id="PTHR10434:SF40">
    <property type="entry name" value="1-ACYL-SN-GLYCEROL-3-PHOSPHATE ACYLTRANSFERASE"/>
    <property type="match status" value="1"/>
</dbReference>
<evidence type="ECO:0000256" key="3">
    <source>
        <dbReference type="ARBA" id="ARBA00023315"/>
    </source>
</evidence>
<comment type="pathway">
    <text evidence="1">Lipid metabolism.</text>
</comment>
<keyword evidence="3 5" id="KW-0012">Acyltransferase</keyword>
<gene>
    <name evidence="5" type="ordered locus">Galf_2098</name>
</gene>
<dbReference type="OrthoDB" id="9812274at2"/>
<sequence precursor="true">MLFIRSFVFMLLQLLLTPVFSVLAIFTFPFSPLTRYRLISSYAKTMIWLVRVVCGIRHRVLGIEHIPQQPCIVLCKHQSAWETLALQAIFPPQAWVLKRELLWIPFFGWGLAMTSPIAINRSDGKGAVKQLLKQGKARLAQGFFVVIFPEGTRIPYGQRGKYKVGGALLAASAGVPVVPVAHNAGRLWARAAFIKTPGLITMSIGQPIATTGLKADEINARTEAWIENEINTLDH</sequence>
<dbReference type="PANTHER" id="PTHR10434">
    <property type="entry name" value="1-ACYL-SN-GLYCEROL-3-PHOSPHATE ACYLTRANSFERASE"/>
    <property type="match status" value="1"/>
</dbReference>
<organism evidence="5 6">
    <name type="scientific">Gallionella capsiferriformans (strain ES-2)</name>
    <name type="common">Gallionella ferruginea capsiferriformans (strain ES-2)</name>
    <dbReference type="NCBI Taxonomy" id="395494"/>
    <lineage>
        <taxon>Bacteria</taxon>
        <taxon>Pseudomonadati</taxon>
        <taxon>Pseudomonadota</taxon>
        <taxon>Betaproteobacteria</taxon>
        <taxon>Nitrosomonadales</taxon>
        <taxon>Gallionellaceae</taxon>
        <taxon>Gallionella</taxon>
    </lineage>
</organism>
<dbReference type="CDD" id="cd07989">
    <property type="entry name" value="LPLAT_AGPAT-like"/>
    <property type="match status" value="1"/>
</dbReference>
<keyword evidence="2 5" id="KW-0808">Transferase</keyword>
<keyword evidence="6" id="KW-1185">Reference proteome</keyword>
<evidence type="ECO:0000313" key="5">
    <source>
        <dbReference type="EMBL" id="ADL56103.1"/>
    </source>
</evidence>